<dbReference type="GO" id="GO:0016787">
    <property type="term" value="F:hydrolase activity"/>
    <property type="evidence" value="ECO:0007669"/>
    <property type="project" value="UniProtKB-KW"/>
</dbReference>
<keyword evidence="4" id="KW-0378">Hydrolase</keyword>
<dbReference type="PANTHER" id="PTHR22946:SF12">
    <property type="entry name" value="CONIDIAL PIGMENT BIOSYNTHESIS PROTEIN AYG1 (AFU_ORTHOLOGUE AFUA_2G17550)"/>
    <property type="match status" value="1"/>
</dbReference>
<dbReference type="PANTHER" id="PTHR22946">
    <property type="entry name" value="DIENELACTONE HYDROLASE DOMAIN-CONTAINING PROTEIN-RELATED"/>
    <property type="match status" value="1"/>
</dbReference>
<evidence type="ECO:0000313" key="4">
    <source>
        <dbReference type="EMBL" id="MFB9314815.1"/>
    </source>
</evidence>
<dbReference type="InterPro" id="IPR022742">
    <property type="entry name" value="Hydrolase_4"/>
</dbReference>
<dbReference type="RefSeq" id="WP_140009961.1">
    <property type="nucleotide sequence ID" value="NZ_JBHMDG010000026.1"/>
</dbReference>
<protein>
    <submittedName>
        <fullName evidence="4">Alpha/beta fold hydrolase</fullName>
    </submittedName>
</protein>
<keyword evidence="5" id="KW-1185">Reference proteome</keyword>
<comment type="similarity">
    <text evidence="1">Belongs to the AB hydrolase superfamily.</text>
</comment>
<evidence type="ECO:0000256" key="1">
    <source>
        <dbReference type="ARBA" id="ARBA00008645"/>
    </source>
</evidence>
<evidence type="ECO:0000259" key="3">
    <source>
        <dbReference type="Pfam" id="PF12146"/>
    </source>
</evidence>
<dbReference type="Proteomes" id="UP001589750">
    <property type="component" value="Unassembled WGS sequence"/>
</dbReference>
<evidence type="ECO:0000313" key="5">
    <source>
        <dbReference type="Proteomes" id="UP001589750"/>
    </source>
</evidence>
<organism evidence="4 5">
    <name type="scientific">Nocardioides plantarum</name>
    <dbReference type="NCBI Taxonomy" id="29299"/>
    <lineage>
        <taxon>Bacteria</taxon>
        <taxon>Bacillati</taxon>
        <taxon>Actinomycetota</taxon>
        <taxon>Actinomycetes</taxon>
        <taxon>Propionibacteriales</taxon>
        <taxon>Nocardioidaceae</taxon>
        <taxon>Nocardioides</taxon>
    </lineage>
</organism>
<feature type="domain" description="Serine aminopeptidase S33" evidence="3">
    <location>
        <begin position="158"/>
        <end position="278"/>
    </location>
</feature>
<sequence length="406" mass="43827">MSDTQDNPEPPWKAAAEAHKRAMPLQRLTGNGMDYADVVALYAAVDDGVEWQDAAERLGRVNLDRANEAAAAGHDITARSWWLAASACFRVAQVVLEDGDRKRDLFTDMMNAYGAAGALNEPPVEHWHIAHHDDRQDGQLGGWLTLPASGTVARTVPVVVIFGGFDGWREEYHVGATYLHQRGVATLLLDGPGQGESRLFGGLVLTPDFTSAFAAVLDRLQSDPRLTGPIGIWGNSMGGFLAAAVAAADPRIAACCVNGGTVRPAEILQRYPRFTAKVRPLLGIDEDAAAVSAMETYTLGADTLNDLRCPLLVLHGTPDQVFLVANARALYDQAASTDKTWREWPDGDHCIYNHSHEKHTLVADWFADRLHTTSHAPTAEGHADDLAGQPNPDHSTDEHAPAGGTR</sequence>
<accession>A0ABV5KDM9</accession>
<dbReference type="Gene3D" id="1.20.1440.110">
    <property type="entry name" value="acylaminoacyl peptidase"/>
    <property type="match status" value="1"/>
</dbReference>
<feature type="region of interest" description="Disordered" evidence="2">
    <location>
        <begin position="376"/>
        <end position="406"/>
    </location>
</feature>
<reference evidence="4 5" key="1">
    <citation type="submission" date="2024-09" db="EMBL/GenBank/DDBJ databases">
        <authorList>
            <person name="Sun Q."/>
            <person name="Mori K."/>
        </authorList>
    </citation>
    <scope>NUCLEOTIDE SEQUENCE [LARGE SCALE GENOMIC DNA]</scope>
    <source>
        <strain evidence="4 5">JCM 9626</strain>
    </source>
</reference>
<dbReference type="SUPFAM" id="SSF53474">
    <property type="entry name" value="alpha/beta-Hydrolases"/>
    <property type="match status" value="1"/>
</dbReference>
<dbReference type="Pfam" id="PF12146">
    <property type="entry name" value="Hydrolase_4"/>
    <property type="match status" value="2"/>
</dbReference>
<comment type="caution">
    <text evidence="4">The sequence shown here is derived from an EMBL/GenBank/DDBJ whole genome shotgun (WGS) entry which is preliminary data.</text>
</comment>
<dbReference type="InterPro" id="IPR050261">
    <property type="entry name" value="FrsA_esterase"/>
</dbReference>
<feature type="domain" description="Serine aminopeptidase S33" evidence="3">
    <location>
        <begin position="303"/>
        <end position="353"/>
    </location>
</feature>
<gene>
    <name evidence="4" type="ORF">ACFFRI_17285</name>
</gene>
<proteinExistence type="inferred from homology"/>
<name>A0ABV5KDM9_9ACTN</name>
<dbReference type="EMBL" id="JBHMDG010000026">
    <property type="protein sequence ID" value="MFB9314815.1"/>
    <property type="molecule type" value="Genomic_DNA"/>
</dbReference>
<dbReference type="InterPro" id="IPR029058">
    <property type="entry name" value="AB_hydrolase_fold"/>
</dbReference>
<evidence type="ECO:0000256" key="2">
    <source>
        <dbReference type="SAM" id="MobiDB-lite"/>
    </source>
</evidence>
<dbReference type="Gene3D" id="3.40.50.1820">
    <property type="entry name" value="alpha/beta hydrolase"/>
    <property type="match status" value="1"/>
</dbReference>